<reference evidence="12" key="1">
    <citation type="submission" date="2024-10" db="EMBL/GenBank/DDBJ databases">
        <authorList>
            <person name="Ryan C."/>
        </authorList>
    </citation>
    <scope>NUCLEOTIDE SEQUENCE [LARGE SCALE GENOMIC DNA]</scope>
</reference>
<dbReference type="SUPFAM" id="SSF52540">
    <property type="entry name" value="P-loop containing nucleoside triphosphate hydrolases"/>
    <property type="match status" value="1"/>
</dbReference>
<dbReference type="GO" id="GO:0005524">
    <property type="term" value="F:ATP binding"/>
    <property type="evidence" value="ECO:0007669"/>
    <property type="project" value="UniProtKB-KW"/>
</dbReference>
<dbReference type="InterPro" id="IPR041118">
    <property type="entry name" value="Rx_N"/>
</dbReference>
<keyword evidence="5" id="KW-0611">Plant defense</keyword>
<dbReference type="Gene3D" id="1.10.8.430">
    <property type="entry name" value="Helical domain of apoptotic protease-activating factors"/>
    <property type="match status" value="1"/>
</dbReference>
<feature type="domain" description="Disease resistance R13L4/SHOC-2-like LRR" evidence="11">
    <location>
        <begin position="571"/>
        <end position="934"/>
    </location>
</feature>
<keyword evidence="2" id="KW-0433">Leucine-rich repeat</keyword>
<keyword evidence="3" id="KW-0677">Repeat</keyword>
<dbReference type="SUPFAM" id="SSF52047">
    <property type="entry name" value="RNI-like"/>
    <property type="match status" value="1"/>
</dbReference>
<dbReference type="SUPFAM" id="SSF52058">
    <property type="entry name" value="L domain-like"/>
    <property type="match status" value="1"/>
</dbReference>
<evidence type="ECO:0000259" key="8">
    <source>
        <dbReference type="Pfam" id="PF00931"/>
    </source>
</evidence>
<dbReference type="Proteomes" id="UP001497457">
    <property type="component" value="Chromosome 21rd"/>
</dbReference>
<evidence type="ECO:0000256" key="6">
    <source>
        <dbReference type="ARBA" id="ARBA00022840"/>
    </source>
</evidence>
<keyword evidence="7" id="KW-0175">Coiled coil</keyword>
<dbReference type="Gene3D" id="3.40.50.300">
    <property type="entry name" value="P-loop containing nucleotide triphosphate hydrolases"/>
    <property type="match status" value="1"/>
</dbReference>
<dbReference type="InterPro" id="IPR032675">
    <property type="entry name" value="LRR_dom_sf"/>
</dbReference>
<dbReference type="Pfam" id="PF23559">
    <property type="entry name" value="WHD_DRP"/>
    <property type="match status" value="1"/>
</dbReference>
<keyword evidence="4" id="KW-0547">Nucleotide-binding</keyword>
<dbReference type="Pfam" id="PF23598">
    <property type="entry name" value="LRR_14"/>
    <property type="match status" value="1"/>
</dbReference>
<dbReference type="GO" id="GO:0051707">
    <property type="term" value="P:response to other organism"/>
    <property type="evidence" value="ECO:0007669"/>
    <property type="project" value="UniProtKB-ARBA"/>
</dbReference>
<evidence type="ECO:0000256" key="7">
    <source>
        <dbReference type="ARBA" id="ARBA00023054"/>
    </source>
</evidence>
<dbReference type="PRINTS" id="PR00364">
    <property type="entry name" value="DISEASERSIST"/>
</dbReference>
<feature type="domain" description="NB-ARC" evidence="8">
    <location>
        <begin position="194"/>
        <end position="353"/>
    </location>
</feature>
<dbReference type="InterPro" id="IPR003591">
    <property type="entry name" value="Leu-rich_rpt_typical-subtyp"/>
</dbReference>
<protein>
    <submittedName>
        <fullName evidence="12">Uncharacterized protein</fullName>
    </submittedName>
</protein>
<comment type="similarity">
    <text evidence="1">Belongs to the disease resistance NB-LRR family.</text>
</comment>
<sequence length="1146" mass="130611">MAVVLDALASYIQNMLKEMGTKEVHKLLGVYGQINNLDIRLKDLKNFLADADRRNIIDQSVQAWVRELRDAMHDAADILDLCQLKAMDQGPMRDAGCFNPLIFCMRNPLHAHNIGNRIKNLNKRLEEIKKRSLDFGFINLGSYEDWNRSVASSRRGSHETSAELDESSLVGEKIEEDMRNLVEMLTKQEVTSHENKKITIFAIVGVGGIGKTTLAQKIFNNDTIQQEFSKKIWLSVNQDISEIELLRRAITEAGGDQQSTGNTKGALERALKEALNGLKTLLVMDDVWSHQPWECVLKTPLVNALGQGSCVLITTRHHMVARGMMAEEPYHNVEKLNDDDAWSLLKMQVVRNKNDEPWIEMLKDIGMKIAKKCDGLPLAVKVIGGLLHQKNTRRSDWENVLHDSIWSMPQMPQELNSAIYLSYQDLHPSLKACFLHYSFLPKGTWFFLHNIIGMWVSEGFIHGTSCDFEKIGREYYDELIQRNLIEPDAQYIDQVVCNMHDVIRSFAQYLARDDALVSHNGEINICDKLKSQKFVRISLEAEGSLSNDIEWSSLQAQRSLRTLISVGQIKIKPGDSLVSFSSLRTLHIEDSDFDELAKSLDQLKHLRYLCVRYSNISRLPENIAKMKFLQCINLAGCKTLVKLPGGIGMLQQLRFLGLHGTSINDIPRGFSCLTNLRQLYGFPVHMDGDRCSLEELELLSKLTDLQIIGLQNVPSSAYAIKARLPEKVHLSFLYLECTGTVGDNGWSIKEEQDISENGEEKIQDVFNQLCPPPCLEQLGIIGYFGRRLPRWMMSTAAVPLGSLRILMMQDLPCCSVLPDGLCQLPSLELLQIERAPVIKRVGHEFLCCADSHMVALFPRLLRLRFRGMLGWEEWHWEEQVKAMPLLEFLELNSCKLSHVPCGLAFHARNLKELCIYDVEHLSSLENLTSIVRLDVFRNKDLERIGFLPKLQKLVIVMCPNIKVLEGMPALQRLNLEDYNMETLPRYLQDINPRHLLLDCSLSLLTCIASAKSGPEWDKFNHIQQLNAYAKYQGARRKCNVVYRRDPFHFKTNISRSAIAQARNQRKELVYMTKCPIEGESVVGRLASTVKHLPLCLRFRWLYSVHLVPWLRQACLHCSEAKRVASPSDQWTEAPAYPACTRIITRT</sequence>
<dbReference type="InterPro" id="IPR027417">
    <property type="entry name" value="P-loop_NTPase"/>
</dbReference>
<dbReference type="EMBL" id="OZ075131">
    <property type="protein sequence ID" value="CAL4982308.1"/>
    <property type="molecule type" value="Genomic_DNA"/>
</dbReference>
<organism evidence="12 13">
    <name type="scientific">Urochloa decumbens</name>
    <dbReference type="NCBI Taxonomy" id="240449"/>
    <lineage>
        <taxon>Eukaryota</taxon>
        <taxon>Viridiplantae</taxon>
        <taxon>Streptophyta</taxon>
        <taxon>Embryophyta</taxon>
        <taxon>Tracheophyta</taxon>
        <taxon>Spermatophyta</taxon>
        <taxon>Magnoliopsida</taxon>
        <taxon>Liliopsida</taxon>
        <taxon>Poales</taxon>
        <taxon>Poaceae</taxon>
        <taxon>PACMAD clade</taxon>
        <taxon>Panicoideae</taxon>
        <taxon>Panicodae</taxon>
        <taxon>Paniceae</taxon>
        <taxon>Melinidinae</taxon>
        <taxon>Urochloa</taxon>
    </lineage>
</organism>
<dbReference type="InterPro" id="IPR058922">
    <property type="entry name" value="WHD_DRP"/>
</dbReference>
<gene>
    <name evidence="12" type="ORF">URODEC1_LOCUS56551</name>
</gene>
<evidence type="ECO:0000259" key="11">
    <source>
        <dbReference type="Pfam" id="PF23598"/>
    </source>
</evidence>
<dbReference type="InterPro" id="IPR055414">
    <property type="entry name" value="LRR_R13L4/SHOC2-like"/>
</dbReference>
<evidence type="ECO:0000259" key="9">
    <source>
        <dbReference type="Pfam" id="PF18052"/>
    </source>
</evidence>
<proteinExistence type="inferred from homology"/>
<dbReference type="PANTHER" id="PTHR36766:SF36">
    <property type="entry name" value="AAA+ ATPASE DOMAIN-CONTAINING PROTEIN"/>
    <property type="match status" value="1"/>
</dbReference>
<dbReference type="Pfam" id="PF00931">
    <property type="entry name" value="NB-ARC"/>
    <property type="match status" value="1"/>
</dbReference>
<dbReference type="Gene3D" id="1.20.5.4130">
    <property type="match status" value="1"/>
</dbReference>
<evidence type="ECO:0000256" key="1">
    <source>
        <dbReference type="ARBA" id="ARBA00008894"/>
    </source>
</evidence>
<evidence type="ECO:0000256" key="3">
    <source>
        <dbReference type="ARBA" id="ARBA00022737"/>
    </source>
</evidence>
<evidence type="ECO:0000256" key="5">
    <source>
        <dbReference type="ARBA" id="ARBA00022821"/>
    </source>
</evidence>
<evidence type="ECO:0000256" key="4">
    <source>
        <dbReference type="ARBA" id="ARBA00022741"/>
    </source>
</evidence>
<dbReference type="Gene3D" id="3.80.10.10">
    <property type="entry name" value="Ribonuclease Inhibitor"/>
    <property type="match status" value="2"/>
</dbReference>
<accession>A0ABC9AP29</accession>
<feature type="domain" description="Disease resistance protein winged helix" evidence="10">
    <location>
        <begin position="441"/>
        <end position="507"/>
    </location>
</feature>
<dbReference type="InterPro" id="IPR042197">
    <property type="entry name" value="Apaf_helical"/>
</dbReference>
<dbReference type="Pfam" id="PF18052">
    <property type="entry name" value="Rx_N"/>
    <property type="match status" value="1"/>
</dbReference>
<evidence type="ECO:0000259" key="10">
    <source>
        <dbReference type="Pfam" id="PF23559"/>
    </source>
</evidence>
<dbReference type="GO" id="GO:0006952">
    <property type="term" value="P:defense response"/>
    <property type="evidence" value="ECO:0007669"/>
    <property type="project" value="UniProtKB-KW"/>
</dbReference>
<keyword evidence="6" id="KW-0067">ATP-binding</keyword>
<dbReference type="PANTHER" id="PTHR36766">
    <property type="entry name" value="PLANT BROAD-SPECTRUM MILDEW RESISTANCE PROTEIN RPW8"/>
    <property type="match status" value="1"/>
</dbReference>
<evidence type="ECO:0000313" key="13">
    <source>
        <dbReference type="Proteomes" id="UP001497457"/>
    </source>
</evidence>
<dbReference type="CDD" id="cd14798">
    <property type="entry name" value="RX-CC_like"/>
    <property type="match status" value="1"/>
</dbReference>
<dbReference type="InterPro" id="IPR002182">
    <property type="entry name" value="NB-ARC"/>
</dbReference>
<dbReference type="InterPro" id="IPR038005">
    <property type="entry name" value="RX-like_CC"/>
</dbReference>
<evidence type="ECO:0000313" key="12">
    <source>
        <dbReference type="EMBL" id="CAL4982308.1"/>
    </source>
</evidence>
<keyword evidence="13" id="KW-1185">Reference proteome</keyword>
<feature type="domain" description="Disease resistance N-terminal" evidence="9">
    <location>
        <begin position="14"/>
        <end position="90"/>
    </location>
</feature>
<dbReference type="AlphaFoldDB" id="A0ABC9AP29"/>
<evidence type="ECO:0000256" key="2">
    <source>
        <dbReference type="ARBA" id="ARBA00022614"/>
    </source>
</evidence>
<name>A0ABC9AP29_9POAL</name>
<dbReference type="SMART" id="SM00369">
    <property type="entry name" value="LRR_TYP"/>
    <property type="match status" value="4"/>
</dbReference>